<feature type="region of interest" description="Disordered" evidence="1">
    <location>
        <begin position="211"/>
        <end position="239"/>
    </location>
</feature>
<feature type="compositionally biased region" description="Acidic residues" evidence="1">
    <location>
        <begin position="507"/>
        <end position="521"/>
    </location>
</feature>
<feature type="compositionally biased region" description="Basic residues" evidence="1">
    <location>
        <begin position="347"/>
        <end position="366"/>
    </location>
</feature>
<dbReference type="EMBL" id="LSRC01000049">
    <property type="protein sequence ID" value="KXI16200.1"/>
    <property type="molecule type" value="Genomic_DNA"/>
</dbReference>
<comment type="caution">
    <text evidence="3">The sequence shown here is derived from an EMBL/GenBank/DDBJ whole genome shotgun (WGS) entry which is preliminary data.</text>
</comment>
<feature type="compositionally biased region" description="Basic and acidic residues" evidence="1">
    <location>
        <begin position="130"/>
        <end position="145"/>
    </location>
</feature>
<accession>A0A135Z3G5</accession>
<dbReference type="PATRIC" id="fig|2702.101.peg.1159"/>
<feature type="region of interest" description="Disordered" evidence="1">
    <location>
        <begin position="450"/>
        <end position="590"/>
    </location>
</feature>
<keyword evidence="2" id="KW-0812">Transmembrane</keyword>
<name>A0A135Z3G5_GARVA</name>
<gene>
    <name evidence="3" type="ORF">HMPREF3230_01171</name>
</gene>
<keyword evidence="2" id="KW-1133">Transmembrane helix</keyword>
<protein>
    <submittedName>
        <fullName evidence="3">Uncharacterized protein</fullName>
    </submittedName>
</protein>
<feature type="compositionally biased region" description="Basic and acidic residues" evidence="1">
    <location>
        <begin position="562"/>
        <end position="571"/>
    </location>
</feature>
<feature type="compositionally biased region" description="Basic residues" evidence="1">
    <location>
        <begin position="528"/>
        <end position="538"/>
    </location>
</feature>
<evidence type="ECO:0000313" key="3">
    <source>
        <dbReference type="EMBL" id="KXI16200.1"/>
    </source>
</evidence>
<feature type="compositionally biased region" description="Low complexity" evidence="1">
    <location>
        <begin position="146"/>
        <end position="171"/>
    </location>
</feature>
<proteinExistence type="predicted"/>
<feature type="compositionally biased region" description="Low complexity" evidence="1">
    <location>
        <begin position="486"/>
        <end position="495"/>
    </location>
</feature>
<organism evidence="3 4">
    <name type="scientific">Gardnerella vaginalis</name>
    <dbReference type="NCBI Taxonomy" id="2702"/>
    <lineage>
        <taxon>Bacteria</taxon>
        <taxon>Bacillati</taxon>
        <taxon>Actinomycetota</taxon>
        <taxon>Actinomycetes</taxon>
        <taxon>Bifidobacteriales</taxon>
        <taxon>Bifidobacteriaceae</taxon>
        <taxon>Gardnerella</taxon>
    </lineage>
</organism>
<feature type="transmembrane region" description="Helical" evidence="2">
    <location>
        <begin position="280"/>
        <end position="300"/>
    </location>
</feature>
<feature type="compositionally biased region" description="Polar residues" evidence="1">
    <location>
        <begin position="222"/>
        <end position="233"/>
    </location>
</feature>
<feature type="compositionally biased region" description="Acidic residues" evidence="1">
    <location>
        <begin position="475"/>
        <end position="485"/>
    </location>
</feature>
<feature type="region of interest" description="Disordered" evidence="1">
    <location>
        <begin position="347"/>
        <end position="399"/>
    </location>
</feature>
<evidence type="ECO:0000313" key="4">
    <source>
        <dbReference type="Proteomes" id="UP000070505"/>
    </source>
</evidence>
<evidence type="ECO:0000256" key="1">
    <source>
        <dbReference type="SAM" id="MobiDB-lite"/>
    </source>
</evidence>
<feature type="compositionally biased region" description="Basic and acidic residues" evidence="1">
    <location>
        <begin position="459"/>
        <end position="474"/>
    </location>
</feature>
<sequence>MGLFMKEKRSMQRTTMRAKIMRGIVTPLFVILAIISIALGVLNSTIWKPDSIINAYDHIIDKRYIITDPGVMNMVDNHVRIDVAVEGSRKPVCIALALAKDAHGWVSGYPVARITGLKDWNRLSSVSQEAEGKKDPVLDKEDSAENKNSLNGSSNSDGSSNSGVNSDTNSNQSVPFNKSDLWASSTCQLGLARLSVNLSDFVQTHPDAYMHTESGKRDENGLNISEGTKNDAGSSSSQSTALRSQLARRVFLIDLGDNAKNAYVEMRWRRHTIPDFATPLYFVGALLLIMAALSATVFAMSPHRRRNKRLIASRSMLLEAESNNKRVEVSIIEAFAGTFAELFGSHHKRKSSSSHARHGVHARKKNKENISNQNNEQKYSVVIRDDNSSSTSKSKESYANIKSSDFTDETAVISRDELQSYFARLAQESYGNSSKNAVRKLVDNADLSVMSSSSSVINDSDRENREDANAREASDLGEYESDVYDSDVSSDISDSSDTHNSQINGDFDSEISDATSEDISDYDSGKSRSSRSRGRKRQLSGLRGNGGNIGNKNEHGRKRSRQEKAQVNDRYRKIRKNNFKNRNSSENDGE</sequence>
<feature type="region of interest" description="Disordered" evidence="1">
    <location>
        <begin position="128"/>
        <end position="172"/>
    </location>
</feature>
<reference evidence="4" key="1">
    <citation type="submission" date="2016-02" db="EMBL/GenBank/DDBJ databases">
        <authorList>
            <person name="Mitreva M."/>
            <person name="Pepin K.H."/>
            <person name="Mihindukulasuriya K.A."/>
            <person name="Fulton R."/>
            <person name="Fronick C."/>
            <person name="O'Laughlin M."/>
            <person name="Miner T."/>
            <person name="Herter B."/>
            <person name="Rosa B.A."/>
            <person name="Cordes M."/>
            <person name="Tomlinson C."/>
            <person name="Wollam A."/>
            <person name="Palsikar V.B."/>
            <person name="Mardis E.R."/>
            <person name="Wilson R.K."/>
        </authorList>
    </citation>
    <scope>NUCLEOTIDE SEQUENCE [LARGE SCALE GENOMIC DNA]</scope>
    <source>
        <strain evidence="4">CMW7778B</strain>
    </source>
</reference>
<feature type="compositionally biased region" description="Polar residues" evidence="1">
    <location>
        <begin position="369"/>
        <end position="378"/>
    </location>
</feature>
<feature type="compositionally biased region" description="Basic and acidic residues" evidence="1">
    <location>
        <begin position="211"/>
        <end position="220"/>
    </location>
</feature>
<evidence type="ECO:0000256" key="2">
    <source>
        <dbReference type="SAM" id="Phobius"/>
    </source>
</evidence>
<keyword evidence="2" id="KW-0472">Membrane</keyword>
<dbReference type="AlphaFoldDB" id="A0A135Z3G5"/>
<dbReference type="Proteomes" id="UP000070505">
    <property type="component" value="Unassembled WGS sequence"/>
</dbReference>